<keyword evidence="1" id="KW-0805">Transcription regulation</keyword>
<dbReference type="InterPro" id="IPR039422">
    <property type="entry name" value="MarR/SlyA-like"/>
</dbReference>
<evidence type="ECO:0000256" key="2">
    <source>
        <dbReference type="ARBA" id="ARBA00023125"/>
    </source>
</evidence>
<dbReference type="PRINTS" id="PR00598">
    <property type="entry name" value="HTHMARR"/>
</dbReference>
<comment type="caution">
    <text evidence="5">The sequence shown here is derived from an EMBL/GenBank/DDBJ whole genome shotgun (WGS) entry which is preliminary data.</text>
</comment>
<dbReference type="GO" id="GO:0003677">
    <property type="term" value="F:DNA binding"/>
    <property type="evidence" value="ECO:0007669"/>
    <property type="project" value="UniProtKB-KW"/>
</dbReference>
<keyword evidence="2" id="KW-0238">DNA-binding</keyword>
<dbReference type="AlphaFoldDB" id="A0A3A8EWP9"/>
<evidence type="ECO:0000313" key="5">
    <source>
        <dbReference type="EMBL" id="RKG32853.1"/>
    </source>
</evidence>
<dbReference type="InterPro" id="IPR036390">
    <property type="entry name" value="WH_DNA-bd_sf"/>
</dbReference>
<evidence type="ECO:0000256" key="1">
    <source>
        <dbReference type="ARBA" id="ARBA00023015"/>
    </source>
</evidence>
<dbReference type="Pfam" id="PF12802">
    <property type="entry name" value="MarR_2"/>
    <property type="match status" value="1"/>
</dbReference>
<name>A0A3A8EWP9_9GAMM</name>
<dbReference type="PANTHER" id="PTHR33164:SF43">
    <property type="entry name" value="HTH-TYPE TRANSCRIPTIONAL REPRESSOR YETL"/>
    <property type="match status" value="1"/>
</dbReference>
<dbReference type="PROSITE" id="PS50995">
    <property type="entry name" value="HTH_MARR_2"/>
    <property type="match status" value="1"/>
</dbReference>
<feature type="domain" description="HTH marR-type" evidence="4">
    <location>
        <begin position="1"/>
        <end position="143"/>
    </location>
</feature>
<dbReference type="Gene3D" id="1.10.10.10">
    <property type="entry name" value="Winged helix-like DNA-binding domain superfamily/Winged helix DNA-binding domain"/>
    <property type="match status" value="1"/>
</dbReference>
<evidence type="ECO:0000256" key="3">
    <source>
        <dbReference type="ARBA" id="ARBA00023163"/>
    </source>
</evidence>
<keyword evidence="3" id="KW-0804">Transcription</keyword>
<dbReference type="OrthoDB" id="8906692at2"/>
<reference evidence="5 6" key="1">
    <citation type="submission" date="2018-09" db="EMBL/GenBank/DDBJ databases">
        <title>The draft genome of Acinetobacter spp. strains.</title>
        <authorList>
            <person name="Qin J."/>
            <person name="Feng Y."/>
            <person name="Zong Z."/>
        </authorList>
    </citation>
    <scope>NUCLEOTIDE SEQUENCE [LARGE SCALE GENOMIC DNA]</scope>
    <source>
        <strain evidence="5 6">WCHAc060115</strain>
    </source>
</reference>
<organism evidence="5 6">
    <name type="scientific">Acinetobacter rongchengensis</name>
    <dbReference type="NCBI Taxonomy" id="2419601"/>
    <lineage>
        <taxon>Bacteria</taxon>
        <taxon>Pseudomonadati</taxon>
        <taxon>Pseudomonadota</taxon>
        <taxon>Gammaproteobacteria</taxon>
        <taxon>Moraxellales</taxon>
        <taxon>Moraxellaceae</taxon>
        <taxon>Acinetobacter</taxon>
    </lineage>
</organism>
<keyword evidence="6" id="KW-1185">Reference proteome</keyword>
<dbReference type="PANTHER" id="PTHR33164">
    <property type="entry name" value="TRANSCRIPTIONAL REGULATOR, MARR FAMILY"/>
    <property type="match status" value="1"/>
</dbReference>
<dbReference type="SMART" id="SM00347">
    <property type="entry name" value="HTH_MARR"/>
    <property type="match status" value="1"/>
</dbReference>
<dbReference type="SUPFAM" id="SSF46785">
    <property type="entry name" value="Winged helix' DNA-binding domain"/>
    <property type="match status" value="1"/>
</dbReference>
<accession>A0A3A8EWP9</accession>
<dbReference type="EMBL" id="RAXT01000089">
    <property type="protein sequence ID" value="RKG32853.1"/>
    <property type="molecule type" value="Genomic_DNA"/>
</dbReference>
<dbReference type="Proteomes" id="UP000280405">
    <property type="component" value="Unassembled WGS sequence"/>
</dbReference>
<dbReference type="GO" id="GO:0003700">
    <property type="term" value="F:DNA-binding transcription factor activity"/>
    <property type="evidence" value="ECO:0007669"/>
    <property type="project" value="InterPro"/>
</dbReference>
<dbReference type="InterPro" id="IPR023187">
    <property type="entry name" value="Tscrpt_reg_MarR-type_CS"/>
</dbReference>
<dbReference type="InterPro" id="IPR000835">
    <property type="entry name" value="HTH_MarR-typ"/>
</dbReference>
<proteinExistence type="predicted"/>
<dbReference type="PROSITE" id="PS01117">
    <property type="entry name" value="HTH_MARR_1"/>
    <property type="match status" value="1"/>
</dbReference>
<dbReference type="InterPro" id="IPR036388">
    <property type="entry name" value="WH-like_DNA-bd_sf"/>
</dbReference>
<evidence type="ECO:0000313" key="6">
    <source>
        <dbReference type="Proteomes" id="UP000280405"/>
    </source>
</evidence>
<evidence type="ECO:0000259" key="4">
    <source>
        <dbReference type="PROSITE" id="PS50995"/>
    </source>
</evidence>
<protein>
    <submittedName>
        <fullName evidence="5">MarR family transcriptional regulator</fullName>
    </submittedName>
</protein>
<gene>
    <name evidence="5" type="ORF">D7V20_18125</name>
</gene>
<dbReference type="GO" id="GO:0006950">
    <property type="term" value="P:response to stress"/>
    <property type="evidence" value="ECO:0007669"/>
    <property type="project" value="TreeGrafter"/>
</dbReference>
<sequence length="159" mass="18266">MEIQKRLDLTRYTPALVTFLVNKISTGSTQIYSELFDISVTEWRIVSLLAVEHPIVAKRVSEVIGLDKATVSRSINRLEKEGYLCLSIDENDRRANFVELSEKGINLHNQVIDIALDRERAMLEALTQDEIEQFIRILNKLNQNIVAMNEASCRKYLTK</sequence>
<dbReference type="RefSeq" id="WP_120385319.1">
    <property type="nucleotide sequence ID" value="NZ_RAXT01000089.1"/>
</dbReference>